<keyword evidence="4" id="KW-0446">Lipid-binding</keyword>
<feature type="domain" description="SMP-LTD" evidence="9">
    <location>
        <begin position="241"/>
        <end position="446"/>
    </location>
</feature>
<accession>A0A1X2HBQ8</accession>
<dbReference type="InterPro" id="IPR000008">
    <property type="entry name" value="C2_dom"/>
</dbReference>
<dbReference type="PANTHER" id="PTHR46980">
    <property type="entry name" value="TRICALBIN-1-RELATED"/>
    <property type="match status" value="1"/>
</dbReference>
<feature type="domain" description="C2" evidence="8">
    <location>
        <begin position="1074"/>
        <end position="1193"/>
    </location>
</feature>
<dbReference type="GO" id="GO:0016020">
    <property type="term" value="C:membrane"/>
    <property type="evidence" value="ECO:0007669"/>
    <property type="project" value="UniProtKB-SubCell"/>
</dbReference>
<dbReference type="CDD" id="cd21678">
    <property type="entry name" value="SMP_TCB"/>
    <property type="match status" value="1"/>
</dbReference>
<feature type="compositionally biased region" description="Acidic residues" evidence="6">
    <location>
        <begin position="890"/>
        <end position="901"/>
    </location>
</feature>
<dbReference type="GO" id="GO:0008289">
    <property type="term" value="F:lipid binding"/>
    <property type="evidence" value="ECO:0007669"/>
    <property type="project" value="UniProtKB-KW"/>
</dbReference>
<feature type="compositionally biased region" description="Polar residues" evidence="6">
    <location>
        <begin position="1230"/>
        <end position="1250"/>
    </location>
</feature>
<feature type="region of interest" description="Disordered" evidence="6">
    <location>
        <begin position="884"/>
        <end position="920"/>
    </location>
</feature>
<keyword evidence="11" id="KW-1185">Reference proteome</keyword>
<dbReference type="SMART" id="SM00239">
    <property type="entry name" value="C2"/>
    <property type="match status" value="5"/>
</dbReference>
<feature type="compositionally biased region" description="Basic and acidic residues" evidence="6">
    <location>
        <begin position="841"/>
        <end position="856"/>
    </location>
</feature>
<reference evidence="10 11" key="1">
    <citation type="submission" date="2016-07" db="EMBL/GenBank/DDBJ databases">
        <title>Pervasive Adenine N6-methylation of Active Genes in Fungi.</title>
        <authorList>
            <consortium name="DOE Joint Genome Institute"/>
            <person name="Mondo S.J."/>
            <person name="Dannebaum R.O."/>
            <person name="Kuo R.C."/>
            <person name="Labutti K."/>
            <person name="Haridas S."/>
            <person name="Kuo A."/>
            <person name="Salamov A."/>
            <person name="Ahrendt S.R."/>
            <person name="Lipzen A."/>
            <person name="Sullivan W."/>
            <person name="Andreopoulos W.B."/>
            <person name="Clum A."/>
            <person name="Lindquist E."/>
            <person name="Daum C."/>
            <person name="Ramamoorthy G.K."/>
            <person name="Gryganskyi A."/>
            <person name="Culley D."/>
            <person name="Magnuson J.K."/>
            <person name="James T.Y."/>
            <person name="O'Malley M.A."/>
            <person name="Stajich J.E."/>
            <person name="Spatafora J.W."/>
            <person name="Visel A."/>
            <person name="Grigoriev I.V."/>
        </authorList>
    </citation>
    <scope>NUCLEOTIDE SEQUENCE [LARGE SCALE GENOMIC DNA]</scope>
    <source>
        <strain evidence="10 11">NRRL 2496</strain>
    </source>
</reference>
<evidence type="ECO:0000256" key="2">
    <source>
        <dbReference type="ARBA" id="ARBA00022448"/>
    </source>
</evidence>
<dbReference type="InParanoid" id="A0A1X2HBQ8"/>
<dbReference type="PROSITE" id="PS50004">
    <property type="entry name" value="C2"/>
    <property type="match status" value="5"/>
</dbReference>
<feature type="compositionally biased region" description="Low complexity" evidence="6">
    <location>
        <begin position="1282"/>
        <end position="1299"/>
    </location>
</feature>
<dbReference type="Pfam" id="PF25669">
    <property type="entry name" value="SMP_MUG190-like"/>
    <property type="match status" value="1"/>
</dbReference>
<evidence type="ECO:0000313" key="10">
    <source>
        <dbReference type="EMBL" id="ORY96212.1"/>
    </source>
</evidence>
<dbReference type="InterPro" id="IPR056910">
    <property type="entry name" value="TCB1-3_C2"/>
</dbReference>
<evidence type="ECO:0000259" key="8">
    <source>
        <dbReference type="PROSITE" id="PS50004"/>
    </source>
</evidence>
<dbReference type="GO" id="GO:0006869">
    <property type="term" value="P:lipid transport"/>
    <property type="evidence" value="ECO:0007669"/>
    <property type="project" value="UniProtKB-KW"/>
</dbReference>
<dbReference type="OrthoDB" id="1029639at2759"/>
<feature type="region of interest" description="Disordered" evidence="6">
    <location>
        <begin position="95"/>
        <end position="125"/>
    </location>
</feature>
<feature type="domain" description="C2" evidence="8">
    <location>
        <begin position="721"/>
        <end position="848"/>
    </location>
</feature>
<dbReference type="Gene3D" id="2.60.40.150">
    <property type="entry name" value="C2 domain"/>
    <property type="match status" value="5"/>
</dbReference>
<gene>
    <name evidence="10" type="ORF">BCR43DRAFT_491262</name>
</gene>
<comment type="subcellular location">
    <subcellularLocation>
        <location evidence="1">Membrane</location>
    </subcellularLocation>
</comment>
<dbReference type="InterPro" id="IPR035892">
    <property type="entry name" value="C2_domain_sf"/>
</dbReference>
<dbReference type="EMBL" id="MCGN01000005">
    <property type="protein sequence ID" value="ORY96212.1"/>
    <property type="molecule type" value="Genomic_DNA"/>
</dbReference>
<dbReference type="InterPro" id="IPR031468">
    <property type="entry name" value="SMP_LBD"/>
</dbReference>
<dbReference type="Proteomes" id="UP000242180">
    <property type="component" value="Unassembled WGS sequence"/>
</dbReference>
<keyword evidence="3" id="KW-0445">Lipid transport</keyword>
<sequence>MKKNADSSHVVAQQHAAKERIQHESETTVHDFDPSQTPQAKRTEAERHIPADMLPDFRNLGNKRGGLYTELGSSDVAVIKEALSAAQQKPVIAPVKTTRPSPGSAGPGTPRTPRTPATATATTSTSSRVPEWYRVGWTAFSNLKNPGGPSQLAACEKKPDDPWAQLAHKILYADYLERHSAIFAIGFVFWLLGWLGGGLITLGGGLLFVATYYQISYRRFERHARDDIARELIKTRCLEDDTEPVEWLNSFLQKFWLIFEPVLSAYVIENIDTYLVDYLPSFLDSVRLTTFTLGTKPFRIESVRWLQESSADTVCMDWSVAFRPNDLSDMTQKQLDNKVNPKVMLSIRLGKGMVGAGIPVLVEDMSFKGQMRVKLQFMSKFPHVKVVEACFMKKPLFDYVLKPIGGETFGFDVTNIPGLQSFVRDQVHAILGPMMYYPNKFAFDVEKFFSGELDITQANGVLAVTVYSASIMNSADVSGQVNPYIRFYLDKAQELGRTNAQENTLEPRWNETHFLLLNNLNSMLSLEMRNESSGFKDRRIARAHFFLKEMDNEDDYGREGVVLNLKHNAKPIGELKADFRYMPVSKPIPRDDGTIEPAAESNSGILRFTVHECRNLGSTRLNPYVRVLVNGAERIQTPIFRRNPNPKFERPGEVVVLDQTAVYIRVEVKDSISFAEDTTLGVWKSYLVDMMQMLQTNDGWWDLTHDNGTKAPGRIRLGVQWKPVLMTNLSQSLGGQGFFSDAIGVVRITFWRARDLKNVEGVTSKSDPYVRVLSGAKVRARTEVIDNNLDPEWGETLYVPVHSVKEDLVFEVMDWNAKTKDKSLGFTVLHMKDLVRQKVDEDEDQKWYESTGRKVDQWSPLRSSDRKSTKGELQYTAEFHPILALPEKHDDDEENENEKEQEDQPEKAEQDVPTSNKEEEIPIMDLHNMPVKYTPDDLVDLFAYNSGILKVKIHEVKLPRASQAYCQLLVDALMPQYQTKKLKGKTLTFNESCDAFVKEADFSRVAIEIKPGDADEKDDLKLGYWVGAVSHIVRQIQAKRRAHRMAEDAEDEGEWYDLLGTTEPEGYIRLSFDYLPLADFTLNPDESLDNQGQLTVTLLGAKNLMAADKSGTSDPYVVFTVNGERVHKSATIKKALNPVWKDEQFVVPIQSRVNASFRIEVFDWNQFSGDVPLGSGGISLRGDLVQSFVAREVRVPLDGVAGVSGHVRVRFLWQPQLLIRKKTHTSVLGTQRSYTNLNPSPTTSRNTLSPQDALLRSKTTSAGTGAAVAGGAKAPPVPAVPGPKMTSPSPSTSMTHIPTQQPSTELKPTKQQQHSRSASLASTLHRRSIDTVASQDPHASHQIGDDTATGLDGVVVIHLIEAQNLRGVDKSGTSDPYVRVRMGKSQVYKTKHIKKTLRPEWNEWFRQPVSSQPTMVDFKVKDYNRFSHSVELGQCQWNIWDLLRPQQEVLSVDKWLPLYPLGHGELHVKIEYLPSR</sequence>
<feature type="compositionally biased region" description="Polar residues" evidence="6">
    <location>
        <begin position="1300"/>
        <end position="1322"/>
    </location>
</feature>
<dbReference type="OMA" id="DHFYGDW"/>
<feature type="compositionally biased region" description="Low complexity" evidence="6">
    <location>
        <begin position="97"/>
        <end position="125"/>
    </location>
</feature>
<dbReference type="PROSITE" id="PS51847">
    <property type="entry name" value="SMP"/>
    <property type="match status" value="1"/>
</dbReference>
<evidence type="ECO:0000313" key="11">
    <source>
        <dbReference type="Proteomes" id="UP000242180"/>
    </source>
</evidence>
<evidence type="ECO:0000256" key="5">
    <source>
        <dbReference type="ARBA" id="ARBA00023136"/>
    </source>
</evidence>
<feature type="compositionally biased region" description="Low complexity" evidence="6">
    <location>
        <begin position="1257"/>
        <end position="1274"/>
    </location>
</feature>
<feature type="compositionally biased region" description="Basic and acidic residues" evidence="6">
    <location>
        <begin position="902"/>
        <end position="920"/>
    </location>
</feature>
<feature type="domain" description="C2" evidence="8">
    <location>
        <begin position="449"/>
        <end position="560"/>
    </location>
</feature>
<keyword evidence="5 7" id="KW-0472">Membrane</keyword>
<dbReference type="InterPro" id="IPR052455">
    <property type="entry name" value="Tricalbin_domain"/>
</dbReference>
<dbReference type="PANTHER" id="PTHR46980:SF2">
    <property type="entry name" value="TRICALBIN-1-RELATED"/>
    <property type="match status" value="1"/>
</dbReference>
<feature type="region of interest" description="Disordered" evidence="6">
    <location>
        <begin position="841"/>
        <end position="870"/>
    </location>
</feature>
<dbReference type="Pfam" id="PF00168">
    <property type="entry name" value="C2"/>
    <property type="match status" value="5"/>
</dbReference>
<dbReference type="CDD" id="cd00030">
    <property type="entry name" value="C2"/>
    <property type="match status" value="1"/>
</dbReference>
<feature type="region of interest" description="Disordered" evidence="6">
    <location>
        <begin position="1230"/>
        <end position="1324"/>
    </location>
</feature>
<dbReference type="STRING" id="13706.A0A1X2HBQ8"/>
<organism evidence="10 11">
    <name type="scientific">Syncephalastrum racemosum</name>
    <name type="common">Filamentous fungus</name>
    <dbReference type="NCBI Taxonomy" id="13706"/>
    <lineage>
        <taxon>Eukaryota</taxon>
        <taxon>Fungi</taxon>
        <taxon>Fungi incertae sedis</taxon>
        <taxon>Mucoromycota</taxon>
        <taxon>Mucoromycotina</taxon>
        <taxon>Mucoromycetes</taxon>
        <taxon>Mucorales</taxon>
        <taxon>Syncephalastraceae</taxon>
        <taxon>Syncephalastrum</taxon>
    </lineage>
</organism>
<evidence type="ECO:0000256" key="1">
    <source>
        <dbReference type="ARBA" id="ARBA00004370"/>
    </source>
</evidence>
<dbReference type="FunCoup" id="A0A1X2HBQ8">
    <property type="interactions" value="35"/>
</dbReference>
<keyword evidence="2" id="KW-0813">Transport</keyword>
<comment type="caution">
    <text evidence="10">The sequence shown here is derived from an EMBL/GenBank/DDBJ whole genome shotgun (WGS) entry which is preliminary data.</text>
</comment>
<name>A0A1X2HBQ8_SYNRA</name>
<dbReference type="Pfam" id="PF24920">
    <property type="entry name" value="C2_TCB1"/>
    <property type="match status" value="1"/>
</dbReference>
<feature type="compositionally biased region" description="Basic and acidic residues" evidence="6">
    <location>
        <begin position="41"/>
        <end position="50"/>
    </location>
</feature>
<evidence type="ECO:0000259" key="9">
    <source>
        <dbReference type="PROSITE" id="PS51847"/>
    </source>
</evidence>
<protein>
    <submittedName>
        <fullName evidence="10">C2 domain-containing protein</fullName>
    </submittedName>
</protein>
<feature type="domain" description="C2" evidence="8">
    <location>
        <begin position="587"/>
        <end position="701"/>
    </location>
</feature>
<feature type="compositionally biased region" description="Basic and acidic residues" evidence="6">
    <location>
        <begin position="16"/>
        <end position="33"/>
    </location>
</feature>
<evidence type="ECO:0000256" key="7">
    <source>
        <dbReference type="SAM" id="Phobius"/>
    </source>
</evidence>
<keyword evidence="7" id="KW-0812">Transmembrane</keyword>
<keyword evidence="7" id="KW-1133">Transmembrane helix</keyword>
<evidence type="ECO:0000256" key="6">
    <source>
        <dbReference type="SAM" id="MobiDB-lite"/>
    </source>
</evidence>
<evidence type="ECO:0000256" key="4">
    <source>
        <dbReference type="ARBA" id="ARBA00023121"/>
    </source>
</evidence>
<proteinExistence type="predicted"/>
<evidence type="ECO:0000256" key="3">
    <source>
        <dbReference type="ARBA" id="ARBA00023055"/>
    </source>
</evidence>
<dbReference type="SUPFAM" id="SSF49562">
    <property type="entry name" value="C2 domain (Calcium/lipid-binding domain, CaLB)"/>
    <property type="match status" value="5"/>
</dbReference>
<feature type="region of interest" description="Disordered" evidence="6">
    <location>
        <begin position="1"/>
        <end position="59"/>
    </location>
</feature>
<feature type="transmembrane region" description="Helical" evidence="7">
    <location>
        <begin position="181"/>
        <end position="213"/>
    </location>
</feature>
<feature type="domain" description="C2" evidence="8">
    <location>
        <begin position="1333"/>
        <end position="1456"/>
    </location>
</feature>